<sequence>MSVFNEVKILTASTPINIGNTNNNLSPDFLTRNASNSTIKPAIIDNNVDNNGGEATPTTPVANNSNSSTPNANSRVQQKNPKLYKTELCRSWMETGRCNYGERCQYAHGDREKRPVPRHPNTALCFAYKTKFPSKIKAYIIIPGYCPYGPRCHFIHNENPTQLKALINANEQALRIVQDIASAGTEQSLTSKKNDLQQNYLNKHLSPDSKQRTILTTSCSAASLGAYAAMQSATNNNSTGTPPIFSSGKMTNTSSGVYPAQRSNSAIVAYLNGWVFLVEDKVEPRL</sequence>
<evidence type="ECO:0000259" key="7">
    <source>
        <dbReference type="PROSITE" id="PS50103"/>
    </source>
</evidence>
<dbReference type="AlphaFoldDB" id="A0A915NKE9"/>
<dbReference type="PANTHER" id="PTHR12547">
    <property type="entry name" value="CCCH ZINC FINGER/TIS11-RELATED"/>
    <property type="match status" value="1"/>
</dbReference>
<dbReference type="Proteomes" id="UP000887560">
    <property type="component" value="Unplaced"/>
</dbReference>
<feature type="region of interest" description="Disordered" evidence="6">
    <location>
        <begin position="237"/>
        <end position="257"/>
    </location>
</feature>
<proteinExistence type="predicted"/>
<evidence type="ECO:0000256" key="5">
    <source>
        <dbReference type="PROSITE-ProRule" id="PRU00723"/>
    </source>
</evidence>
<dbReference type="InterPro" id="IPR045877">
    <property type="entry name" value="ZFP36-like"/>
</dbReference>
<dbReference type="InterPro" id="IPR036855">
    <property type="entry name" value="Znf_CCCH_sf"/>
</dbReference>
<dbReference type="Pfam" id="PF00642">
    <property type="entry name" value="zf-CCCH"/>
    <property type="match status" value="2"/>
</dbReference>
<evidence type="ECO:0000256" key="2">
    <source>
        <dbReference type="ARBA" id="ARBA00022737"/>
    </source>
</evidence>
<dbReference type="GO" id="GO:0003730">
    <property type="term" value="F:mRNA 3'-UTR binding"/>
    <property type="evidence" value="ECO:0007669"/>
    <property type="project" value="TreeGrafter"/>
</dbReference>
<dbReference type="GO" id="GO:0043186">
    <property type="term" value="C:P granule"/>
    <property type="evidence" value="ECO:0007669"/>
    <property type="project" value="UniProtKB-ARBA"/>
</dbReference>
<organism evidence="8 9">
    <name type="scientific">Meloidogyne floridensis</name>
    <dbReference type="NCBI Taxonomy" id="298350"/>
    <lineage>
        <taxon>Eukaryota</taxon>
        <taxon>Metazoa</taxon>
        <taxon>Ecdysozoa</taxon>
        <taxon>Nematoda</taxon>
        <taxon>Chromadorea</taxon>
        <taxon>Rhabditida</taxon>
        <taxon>Tylenchina</taxon>
        <taxon>Tylenchomorpha</taxon>
        <taxon>Tylenchoidea</taxon>
        <taxon>Meloidogynidae</taxon>
        <taxon>Meloidogyninae</taxon>
        <taxon>Meloidogyne</taxon>
    </lineage>
</organism>
<accession>A0A915NKE9</accession>
<evidence type="ECO:0000256" key="6">
    <source>
        <dbReference type="SAM" id="MobiDB-lite"/>
    </source>
</evidence>
<evidence type="ECO:0000256" key="3">
    <source>
        <dbReference type="ARBA" id="ARBA00022771"/>
    </source>
</evidence>
<keyword evidence="3 5" id="KW-0863">Zinc-finger</keyword>
<dbReference type="WBParaSite" id="scf7180000419561.g3982">
    <property type="protein sequence ID" value="scf7180000419561.g3982"/>
    <property type="gene ID" value="scf7180000419561.g3982"/>
</dbReference>
<dbReference type="Gene3D" id="4.10.1000.10">
    <property type="entry name" value="Zinc finger, CCCH-type"/>
    <property type="match status" value="2"/>
</dbReference>
<dbReference type="FunFam" id="4.10.1000.10:FF:000001">
    <property type="entry name" value="zinc finger CCCH domain-containing protein 15-like"/>
    <property type="match status" value="1"/>
</dbReference>
<dbReference type="PROSITE" id="PS50103">
    <property type="entry name" value="ZF_C3H1"/>
    <property type="match status" value="2"/>
</dbReference>
<dbReference type="GO" id="GO:0005829">
    <property type="term" value="C:cytosol"/>
    <property type="evidence" value="ECO:0007669"/>
    <property type="project" value="TreeGrafter"/>
</dbReference>
<dbReference type="InterPro" id="IPR000571">
    <property type="entry name" value="Znf_CCCH"/>
</dbReference>
<keyword evidence="1 5" id="KW-0479">Metal-binding</keyword>
<feature type="compositionally biased region" description="Polar residues" evidence="6">
    <location>
        <begin position="248"/>
        <end position="257"/>
    </location>
</feature>
<dbReference type="SMART" id="SM00356">
    <property type="entry name" value="ZnF_C3H1"/>
    <property type="match status" value="2"/>
</dbReference>
<reference evidence="9" key="1">
    <citation type="submission" date="2022-11" db="UniProtKB">
        <authorList>
            <consortium name="WormBaseParasite"/>
        </authorList>
    </citation>
    <scope>IDENTIFICATION</scope>
</reference>
<feature type="compositionally biased region" description="Low complexity" evidence="6">
    <location>
        <begin position="55"/>
        <end position="74"/>
    </location>
</feature>
<dbReference type="PANTHER" id="PTHR12547:SF185">
    <property type="entry name" value="C3H1-TYPE DOMAIN-CONTAINING PROTEIN"/>
    <property type="match status" value="1"/>
</dbReference>
<keyword evidence="2" id="KW-0677">Repeat</keyword>
<name>A0A915NKE9_9BILA</name>
<evidence type="ECO:0000256" key="1">
    <source>
        <dbReference type="ARBA" id="ARBA00022723"/>
    </source>
</evidence>
<dbReference type="GO" id="GO:0008270">
    <property type="term" value="F:zinc ion binding"/>
    <property type="evidence" value="ECO:0007669"/>
    <property type="project" value="UniProtKB-KW"/>
</dbReference>
<feature type="domain" description="C3H1-type" evidence="7">
    <location>
        <begin position="120"/>
        <end position="159"/>
    </location>
</feature>
<evidence type="ECO:0000256" key="4">
    <source>
        <dbReference type="ARBA" id="ARBA00022833"/>
    </source>
</evidence>
<evidence type="ECO:0000313" key="9">
    <source>
        <dbReference type="WBParaSite" id="scf7180000419561.g3982"/>
    </source>
</evidence>
<dbReference type="SUPFAM" id="SSF90229">
    <property type="entry name" value="CCCH zinc finger"/>
    <property type="match status" value="2"/>
</dbReference>
<feature type="region of interest" description="Disordered" evidence="6">
    <location>
        <begin position="43"/>
        <end position="79"/>
    </location>
</feature>
<keyword evidence="8" id="KW-1185">Reference proteome</keyword>
<protein>
    <submittedName>
        <fullName evidence="9">C3H1-type domain-containing protein</fullName>
    </submittedName>
</protein>
<feature type="domain" description="C3H1-type" evidence="7">
    <location>
        <begin position="83"/>
        <end position="111"/>
    </location>
</feature>
<feature type="zinc finger region" description="C3H1-type" evidence="5">
    <location>
        <begin position="83"/>
        <end position="111"/>
    </location>
</feature>
<feature type="zinc finger region" description="C3H1-type" evidence="5">
    <location>
        <begin position="120"/>
        <end position="159"/>
    </location>
</feature>
<keyword evidence="4 5" id="KW-0862">Zinc</keyword>
<evidence type="ECO:0000313" key="8">
    <source>
        <dbReference type="Proteomes" id="UP000887560"/>
    </source>
</evidence>